<dbReference type="PANTHER" id="PTHR43877">
    <property type="entry name" value="AMINOALKYLPHOSPHONATE N-ACETYLTRANSFERASE-RELATED-RELATED"/>
    <property type="match status" value="1"/>
</dbReference>
<dbReference type="Pfam" id="PF00583">
    <property type="entry name" value="Acetyltransf_1"/>
    <property type="match status" value="2"/>
</dbReference>
<feature type="domain" description="N-acetyltransferase" evidence="3">
    <location>
        <begin position="169"/>
        <end position="318"/>
    </location>
</feature>
<evidence type="ECO:0000313" key="5">
    <source>
        <dbReference type="Proteomes" id="UP000569914"/>
    </source>
</evidence>
<dbReference type="SUPFAM" id="SSF55729">
    <property type="entry name" value="Acyl-CoA N-acyltransferases (Nat)"/>
    <property type="match status" value="2"/>
</dbReference>
<dbReference type="Gene3D" id="3.40.630.30">
    <property type="match status" value="1"/>
</dbReference>
<evidence type="ECO:0000256" key="1">
    <source>
        <dbReference type="ARBA" id="ARBA00022679"/>
    </source>
</evidence>
<evidence type="ECO:0000259" key="3">
    <source>
        <dbReference type="PROSITE" id="PS51186"/>
    </source>
</evidence>
<evidence type="ECO:0000256" key="2">
    <source>
        <dbReference type="ARBA" id="ARBA00023315"/>
    </source>
</evidence>
<dbReference type="InterPro" id="IPR000182">
    <property type="entry name" value="GNAT_dom"/>
</dbReference>
<comment type="caution">
    <text evidence="4">The sequence shown here is derived from an EMBL/GenBank/DDBJ whole genome shotgun (WGS) entry which is preliminary data.</text>
</comment>
<protein>
    <submittedName>
        <fullName evidence="4">GNAT superfamily N-acetyltransferase</fullName>
    </submittedName>
</protein>
<organism evidence="4 5">
    <name type="scientific">Microlunatus parietis</name>
    <dbReference type="NCBI Taxonomy" id="682979"/>
    <lineage>
        <taxon>Bacteria</taxon>
        <taxon>Bacillati</taxon>
        <taxon>Actinomycetota</taxon>
        <taxon>Actinomycetes</taxon>
        <taxon>Propionibacteriales</taxon>
        <taxon>Propionibacteriaceae</taxon>
        <taxon>Microlunatus</taxon>
    </lineage>
</organism>
<name>A0A7Y9I2W4_9ACTN</name>
<dbReference type="RefSeq" id="WP_179747975.1">
    <property type="nucleotide sequence ID" value="NZ_JACCBU010000001.1"/>
</dbReference>
<keyword evidence="5" id="KW-1185">Reference proteome</keyword>
<reference evidence="4 5" key="1">
    <citation type="submission" date="2020-07" db="EMBL/GenBank/DDBJ databases">
        <title>Sequencing the genomes of 1000 actinobacteria strains.</title>
        <authorList>
            <person name="Klenk H.-P."/>
        </authorList>
    </citation>
    <scope>NUCLEOTIDE SEQUENCE [LARGE SCALE GENOMIC DNA]</scope>
    <source>
        <strain evidence="4 5">DSM 22083</strain>
    </source>
</reference>
<dbReference type="InterPro" id="IPR016181">
    <property type="entry name" value="Acyl_CoA_acyltransferase"/>
</dbReference>
<dbReference type="PROSITE" id="PS51186">
    <property type="entry name" value="GNAT"/>
    <property type="match status" value="2"/>
</dbReference>
<sequence>MDLQTRPLSRADLPAWVELLEVCALVHRTGEHYAVEDLAEDLETPGLDLDRDTLAVLCDGRLAGYATLAVRETTEPVFRIGLDAAVHPELRGRGIGTTLLSWAIRTAEARRAAAETELPLNLRTGLPELDLYGERLLARHGFTAVRWFTELTWDLAENPPGPAPELPGLTLRTYRDEDEEPLRLLRNATFADHWGAGQWTVEQWQHYKTRSRSFRPDLTWLALDADGTPVGLALTQYFEADTAATGHRDAWIDTVGTAASHRKRGIASALIRRVARTAADLGFRTASLGVDSASPTGADTLYRSLGFEAVRGFVSYDR</sequence>
<accession>A0A7Y9I2W4</accession>
<dbReference type="Proteomes" id="UP000569914">
    <property type="component" value="Unassembled WGS sequence"/>
</dbReference>
<gene>
    <name evidence="4" type="ORF">BKA15_000550</name>
</gene>
<evidence type="ECO:0000313" key="4">
    <source>
        <dbReference type="EMBL" id="NYE69221.1"/>
    </source>
</evidence>
<dbReference type="EMBL" id="JACCBU010000001">
    <property type="protein sequence ID" value="NYE69221.1"/>
    <property type="molecule type" value="Genomic_DNA"/>
</dbReference>
<dbReference type="InterPro" id="IPR050832">
    <property type="entry name" value="Bact_Acetyltransf"/>
</dbReference>
<feature type="domain" description="N-acetyltransferase" evidence="3">
    <location>
        <begin position="3"/>
        <end position="162"/>
    </location>
</feature>
<dbReference type="CDD" id="cd04301">
    <property type="entry name" value="NAT_SF"/>
    <property type="match status" value="2"/>
</dbReference>
<dbReference type="GO" id="GO:0016747">
    <property type="term" value="F:acyltransferase activity, transferring groups other than amino-acyl groups"/>
    <property type="evidence" value="ECO:0007669"/>
    <property type="project" value="InterPro"/>
</dbReference>
<dbReference type="AlphaFoldDB" id="A0A7Y9I2W4"/>
<keyword evidence="2" id="KW-0012">Acyltransferase</keyword>
<proteinExistence type="predicted"/>
<keyword evidence="1 4" id="KW-0808">Transferase</keyword>